<sequence length="539" mass="60208">MPGPHPFPKSSSHSKTSVSNRTGTNLVKHKILSQSRNYKEIIVSQSFPKKVRVISTDPDATDSSSEEEDFRRRQLVKERSKRLVQKILIADGSSVFSESDDDVESNSYLSTFEACAMQQELEPFNSSDTGPQKNSLKLLEQERIQQEVRRAFPSSVKRKQLPHHQPNDINSLEASQKATAKKSKLTAPKKAPKYKGVRQRPWGKWAAEIRDPAKGVRLWLGTYETAEAAAEAYERAAIKIKGSFASTNFVDVKHENCELSPKKVSQKATAKEDFCASAGRDVCTTNFRSDPSAMEFYNSKLEEVTDRATGENAESSLPESSLPDSSTLRLCTTNKKVSSKELDGHTLHHSSSLYRYTEPLPLDSSCALENHLKFVVSNEIFSPNSVLARSPSGEFEYPESPQERWHDFTDEMKIFPKLCDERFFSSLGGFDFSGNEVADNGISRHTAERLLEFDLNSSTIFSEFGNSPSPMPPENASTFFAQDELEDIFGLSLLQKTNYFPVLDTDLLPDDSSVNITSLDSVFTSVDFTVTFDEACSSI</sequence>
<reference evidence="2" key="1">
    <citation type="journal article" date="2024" name="Proc. Natl. Acad. Sci. U.S.A.">
        <title>Extraordinary preservation of gene collinearity over three hundred million years revealed in homosporous lycophytes.</title>
        <authorList>
            <person name="Li C."/>
            <person name="Wickell D."/>
            <person name="Kuo L.Y."/>
            <person name="Chen X."/>
            <person name="Nie B."/>
            <person name="Liao X."/>
            <person name="Peng D."/>
            <person name="Ji J."/>
            <person name="Jenkins J."/>
            <person name="Williams M."/>
            <person name="Shu S."/>
            <person name="Plott C."/>
            <person name="Barry K."/>
            <person name="Rajasekar S."/>
            <person name="Grimwood J."/>
            <person name="Han X."/>
            <person name="Sun S."/>
            <person name="Hou Z."/>
            <person name="He W."/>
            <person name="Dai G."/>
            <person name="Sun C."/>
            <person name="Schmutz J."/>
            <person name="Leebens-Mack J.H."/>
            <person name="Li F.W."/>
            <person name="Wang L."/>
        </authorList>
    </citation>
    <scope>NUCLEOTIDE SEQUENCE [LARGE SCALE GENOMIC DNA]</scope>
    <source>
        <strain evidence="2">cv. PW_Plant_1</strain>
    </source>
</reference>
<gene>
    <name evidence="1" type="ORF">O6H91_16G004400</name>
</gene>
<protein>
    <submittedName>
        <fullName evidence="1">Uncharacterized protein</fullName>
    </submittedName>
</protein>
<dbReference type="EMBL" id="CM055107">
    <property type="protein sequence ID" value="KAJ7526385.1"/>
    <property type="molecule type" value="Genomic_DNA"/>
</dbReference>
<keyword evidence="2" id="KW-1185">Reference proteome</keyword>
<name>A0ACC2B9F2_DIPCM</name>
<evidence type="ECO:0000313" key="1">
    <source>
        <dbReference type="EMBL" id="KAJ7526385.1"/>
    </source>
</evidence>
<comment type="caution">
    <text evidence="1">The sequence shown here is derived from an EMBL/GenBank/DDBJ whole genome shotgun (WGS) entry which is preliminary data.</text>
</comment>
<organism evidence="1 2">
    <name type="scientific">Diphasiastrum complanatum</name>
    <name type="common">Issler's clubmoss</name>
    <name type="synonym">Lycopodium complanatum</name>
    <dbReference type="NCBI Taxonomy" id="34168"/>
    <lineage>
        <taxon>Eukaryota</taxon>
        <taxon>Viridiplantae</taxon>
        <taxon>Streptophyta</taxon>
        <taxon>Embryophyta</taxon>
        <taxon>Tracheophyta</taxon>
        <taxon>Lycopodiopsida</taxon>
        <taxon>Lycopodiales</taxon>
        <taxon>Lycopodiaceae</taxon>
        <taxon>Lycopodioideae</taxon>
        <taxon>Diphasiastrum</taxon>
    </lineage>
</organism>
<evidence type="ECO:0000313" key="2">
    <source>
        <dbReference type="Proteomes" id="UP001162992"/>
    </source>
</evidence>
<proteinExistence type="predicted"/>
<accession>A0ACC2B9F2</accession>
<dbReference type="Proteomes" id="UP001162992">
    <property type="component" value="Chromosome 16"/>
</dbReference>